<sequence length="231" mass="25523">MEGWIGYSVKMLTVFKPSSVLLLILSAFLLSGVTSIRAQVGSLPPSEGKFSFSMSLVTALREIANQLRKNDWNFSLNPCDGNTSWRTPLTGRPPQFNNSVVCNCPSTGFCHVIAIFLKGQDLTGVLPKSLAKLPYIKQIDLSYNYLNGTIPREWQSTKLEFLAVTGNRLSGSIPNFLVKMTTLGYLCLEDNEFSGNVPAELGNLINLATLFTIKISFWFEQVLHCMIACGL</sequence>
<comment type="subcellular location">
    <subcellularLocation>
        <location evidence="1">Membrane</location>
        <topology evidence="1">Single-pass type I membrane protein</topology>
    </subcellularLocation>
</comment>
<dbReference type="PANTHER" id="PTHR48006">
    <property type="entry name" value="LEUCINE-RICH REPEAT-CONTAINING PROTEIN DDB_G0281931-RELATED"/>
    <property type="match status" value="1"/>
</dbReference>
<dbReference type="FunFam" id="3.80.10.10:FF:000041">
    <property type="entry name" value="LRR receptor-like serine/threonine-protein kinase ERECTA"/>
    <property type="match status" value="1"/>
</dbReference>
<dbReference type="Gene3D" id="3.80.10.10">
    <property type="entry name" value="Ribonuclease Inhibitor"/>
    <property type="match status" value="1"/>
</dbReference>
<evidence type="ECO:0000256" key="1">
    <source>
        <dbReference type="ARBA" id="ARBA00004479"/>
    </source>
</evidence>
<keyword evidence="5" id="KW-0472">Membrane</keyword>
<evidence type="ECO:0000313" key="8">
    <source>
        <dbReference type="Proteomes" id="UP000245207"/>
    </source>
</evidence>
<dbReference type="STRING" id="35608.A0A2U1M9H2"/>
<dbReference type="Pfam" id="PF00560">
    <property type="entry name" value="LRR_1"/>
    <property type="match status" value="1"/>
</dbReference>
<comment type="caution">
    <text evidence="7">The sequence shown here is derived from an EMBL/GenBank/DDBJ whole genome shotgun (WGS) entry which is preliminary data.</text>
</comment>
<accession>A0A2U1M9H2</accession>
<gene>
    <name evidence="7" type="ORF">CTI12_AA404700</name>
</gene>
<dbReference type="OrthoDB" id="1938112at2759"/>
<name>A0A2U1M9H2_ARTAN</name>
<evidence type="ECO:0000256" key="4">
    <source>
        <dbReference type="ARBA" id="ARBA00022737"/>
    </source>
</evidence>
<dbReference type="InterPro" id="IPR001611">
    <property type="entry name" value="Leu-rich_rpt"/>
</dbReference>
<organism evidence="7 8">
    <name type="scientific">Artemisia annua</name>
    <name type="common">Sweet wormwood</name>
    <dbReference type="NCBI Taxonomy" id="35608"/>
    <lineage>
        <taxon>Eukaryota</taxon>
        <taxon>Viridiplantae</taxon>
        <taxon>Streptophyta</taxon>
        <taxon>Embryophyta</taxon>
        <taxon>Tracheophyta</taxon>
        <taxon>Spermatophyta</taxon>
        <taxon>Magnoliopsida</taxon>
        <taxon>eudicotyledons</taxon>
        <taxon>Gunneridae</taxon>
        <taxon>Pentapetalae</taxon>
        <taxon>asterids</taxon>
        <taxon>campanulids</taxon>
        <taxon>Asterales</taxon>
        <taxon>Asteraceae</taxon>
        <taxon>Asteroideae</taxon>
        <taxon>Anthemideae</taxon>
        <taxon>Artemisiinae</taxon>
        <taxon>Artemisia</taxon>
    </lineage>
</organism>
<keyword evidence="4" id="KW-0677">Repeat</keyword>
<dbReference type="EMBL" id="PKPP01006036">
    <property type="protein sequence ID" value="PWA57921.1"/>
    <property type="molecule type" value="Genomic_DNA"/>
</dbReference>
<evidence type="ECO:0000256" key="2">
    <source>
        <dbReference type="ARBA" id="ARBA00022614"/>
    </source>
</evidence>
<protein>
    <submittedName>
        <fullName evidence="7">Leucine-rich repeat domain, L domain-like protein</fullName>
    </submittedName>
</protein>
<keyword evidence="8" id="KW-1185">Reference proteome</keyword>
<reference evidence="7 8" key="1">
    <citation type="journal article" date="2018" name="Mol. Plant">
        <title>The genome of Artemisia annua provides insight into the evolution of Asteraceae family and artemisinin biosynthesis.</title>
        <authorList>
            <person name="Shen Q."/>
            <person name="Zhang L."/>
            <person name="Liao Z."/>
            <person name="Wang S."/>
            <person name="Yan T."/>
            <person name="Shi P."/>
            <person name="Liu M."/>
            <person name="Fu X."/>
            <person name="Pan Q."/>
            <person name="Wang Y."/>
            <person name="Lv Z."/>
            <person name="Lu X."/>
            <person name="Zhang F."/>
            <person name="Jiang W."/>
            <person name="Ma Y."/>
            <person name="Chen M."/>
            <person name="Hao X."/>
            <person name="Li L."/>
            <person name="Tang Y."/>
            <person name="Lv G."/>
            <person name="Zhou Y."/>
            <person name="Sun X."/>
            <person name="Brodelius P.E."/>
            <person name="Rose J.K.C."/>
            <person name="Tang K."/>
        </authorList>
    </citation>
    <scope>NUCLEOTIDE SEQUENCE [LARGE SCALE GENOMIC DNA]</scope>
    <source>
        <strain evidence="8">cv. Huhao1</strain>
        <tissue evidence="7">Leaf</tissue>
    </source>
</reference>
<dbReference type="InterPro" id="IPR032675">
    <property type="entry name" value="LRR_dom_sf"/>
</dbReference>
<dbReference type="InterPro" id="IPR051824">
    <property type="entry name" value="LRR_Rcpt-Like_S/T_Kinase"/>
</dbReference>
<evidence type="ECO:0000256" key="5">
    <source>
        <dbReference type="ARBA" id="ARBA00023136"/>
    </source>
</evidence>
<dbReference type="GO" id="GO:0016020">
    <property type="term" value="C:membrane"/>
    <property type="evidence" value="ECO:0007669"/>
    <property type="project" value="UniProtKB-SubCell"/>
</dbReference>
<dbReference type="PANTHER" id="PTHR48006:SF66">
    <property type="entry name" value="PROTEIN KINASE DOMAIN-CONTAINING PROTEIN"/>
    <property type="match status" value="1"/>
</dbReference>
<dbReference type="AlphaFoldDB" id="A0A2U1M9H2"/>
<evidence type="ECO:0000313" key="7">
    <source>
        <dbReference type="EMBL" id="PWA57921.1"/>
    </source>
</evidence>
<keyword evidence="6" id="KW-0325">Glycoprotein</keyword>
<proteinExistence type="predicted"/>
<dbReference type="SUPFAM" id="SSF52058">
    <property type="entry name" value="L domain-like"/>
    <property type="match status" value="1"/>
</dbReference>
<evidence type="ECO:0000256" key="6">
    <source>
        <dbReference type="ARBA" id="ARBA00023180"/>
    </source>
</evidence>
<keyword evidence="2" id="KW-0433">Leucine-rich repeat</keyword>
<evidence type="ECO:0000256" key="3">
    <source>
        <dbReference type="ARBA" id="ARBA00022729"/>
    </source>
</evidence>
<dbReference type="Proteomes" id="UP000245207">
    <property type="component" value="Unassembled WGS sequence"/>
</dbReference>
<keyword evidence="3" id="KW-0732">Signal</keyword>